<organism evidence="2 3">
    <name type="scientific">Streptomyces hydrogenans</name>
    <dbReference type="NCBI Taxonomy" id="1873719"/>
    <lineage>
        <taxon>Bacteria</taxon>
        <taxon>Bacillati</taxon>
        <taxon>Actinomycetota</taxon>
        <taxon>Actinomycetes</taxon>
        <taxon>Kitasatosporales</taxon>
        <taxon>Streptomycetaceae</taxon>
        <taxon>Streptomyces</taxon>
    </lineage>
</organism>
<sequence length="168" mass="18129">MTQTQQRRDVGPPGSGSDEKSTLTAFLDYLRDAVAAKARGLDDEKGRTPGVPSGTSVLGLVKHLTAAELYWFAWAFEGADIAHPDFGMELTAEDDADTLLAAYRAAVERSNEIIARCDDVTRPCARAAGKADVVPTLRWVLVHMIEETARHAGHADILREQADGAVGR</sequence>
<feature type="compositionally biased region" description="Basic and acidic residues" evidence="1">
    <location>
        <begin position="1"/>
        <end position="10"/>
    </location>
</feature>
<dbReference type="Pfam" id="PF04978">
    <property type="entry name" value="MST"/>
    <property type="match status" value="1"/>
</dbReference>
<keyword evidence="3" id="KW-1185">Reference proteome</keyword>
<dbReference type="InterPro" id="IPR007061">
    <property type="entry name" value="MST-like"/>
</dbReference>
<dbReference type="Gene3D" id="1.20.120.450">
    <property type="entry name" value="dinb family like domain"/>
    <property type="match status" value="1"/>
</dbReference>
<accession>A0ABQ3PRB6</accession>
<comment type="caution">
    <text evidence="2">The sequence shown here is derived from an EMBL/GenBank/DDBJ whole genome shotgun (WGS) entry which is preliminary data.</text>
</comment>
<dbReference type="Proteomes" id="UP001052739">
    <property type="component" value="Unassembled WGS sequence"/>
</dbReference>
<evidence type="ECO:0008006" key="4">
    <source>
        <dbReference type="Google" id="ProtNLM"/>
    </source>
</evidence>
<dbReference type="InterPro" id="IPR034660">
    <property type="entry name" value="DinB/YfiT-like"/>
</dbReference>
<protein>
    <recommendedName>
        <fullName evidence="4">Mini-circle protein</fullName>
    </recommendedName>
</protein>
<evidence type="ECO:0000313" key="3">
    <source>
        <dbReference type="Proteomes" id="UP001052739"/>
    </source>
</evidence>
<evidence type="ECO:0000313" key="2">
    <source>
        <dbReference type="EMBL" id="GHI27567.1"/>
    </source>
</evidence>
<dbReference type="EMBL" id="BNDW01000117">
    <property type="protein sequence ID" value="GHI27567.1"/>
    <property type="molecule type" value="Genomic_DNA"/>
</dbReference>
<feature type="region of interest" description="Disordered" evidence="1">
    <location>
        <begin position="1"/>
        <end position="21"/>
    </location>
</feature>
<gene>
    <name evidence="2" type="ORF">Shyd_89380</name>
</gene>
<evidence type="ECO:0000256" key="1">
    <source>
        <dbReference type="SAM" id="MobiDB-lite"/>
    </source>
</evidence>
<dbReference type="SUPFAM" id="SSF109854">
    <property type="entry name" value="DinB/YfiT-like putative metalloenzymes"/>
    <property type="match status" value="1"/>
</dbReference>
<proteinExistence type="predicted"/>
<name>A0ABQ3PRB6_9ACTN</name>
<reference evidence="2" key="1">
    <citation type="submission" date="2024-05" db="EMBL/GenBank/DDBJ databases">
        <title>Whole genome shotgun sequence of Streptomyces hydrogenans NBRC 13475.</title>
        <authorList>
            <person name="Komaki H."/>
            <person name="Tamura T."/>
        </authorList>
    </citation>
    <scope>NUCLEOTIDE SEQUENCE</scope>
    <source>
        <strain evidence="2">NBRC 13475</strain>
    </source>
</reference>
<dbReference type="RefSeq" id="WP_190224017.1">
    <property type="nucleotide sequence ID" value="NZ_BNBS01000046.1"/>
</dbReference>